<comment type="caution">
    <text evidence="7">The sequence shown here is derived from an EMBL/GenBank/DDBJ whole genome shotgun (WGS) entry which is preliminary data.</text>
</comment>
<feature type="compositionally biased region" description="Basic and acidic residues" evidence="6">
    <location>
        <begin position="744"/>
        <end position="754"/>
    </location>
</feature>
<feature type="region of interest" description="Disordered" evidence="6">
    <location>
        <begin position="486"/>
        <end position="786"/>
    </location>
</feature>
<dbReference type="EMBL" id="JAAAHY010000228">
    <property type="protein sequence ID" value="KAF9965718.1"/>
    <property type="molecule type" value="Genomic_DNA"/>
</dbReference>
<sequence length="1088" mass="117697">KSSMPTNPPVQTRRGSTRTRTNALNAQAAAASSKSGTITGSPANTRRTQQLSGAQQESSAVGARPGRPRREAAAPETEEPERLIKARARSSRTREQTTSTTPSQSRSSSQERDTHSPTPSSAHDVSRDMDDDEKGLRVRSVSPTPITRQRTSAPRQSGRQLSGSFKEAEPPRGSNNVSKNSKDTKGSSSKSTRNGSSVSKTPEPKQGHNGSNSVSEDRDMEGASSESGEEEDDDSESLHPDMVDDHDYELIRHTFGDIEDLDLSLTGTMSAPDESNAEDDGLTKDLKRRHRGAKKGLHDVAAQYKAAKIRMVTQMKKDLDAEEAQIKAGTHAGLLAELQAIEDRRRARIRIIEAERNYRQKMWENGFQAVCKAANDQYHAGQVAARKSIIDLVQSRMNRIRHELDHSNRAAARSAARRRTHLIHALKYRKPTLMNAEEASGSECSDCEICKISPKHTSAIKDTLLRGLSRKEVALDLSFLFPTPPRALEDSSGWSRPNEDELDDSSLRGSSKNQQRMIDRLNDEKRRRRRVSDRELQNKAAYKKHAGAGGITSNNDMDLDPELESDPRSRSPAVPRGPGRPSTGATRHRQARDHQPRFLPGFGPEGIRRDDPPPRIPSAPVPASRQGSRYPNLDRYGQRPESIHRSSPGNARSDRNDTRVSLMDRGRSGMHEPLSAQDAVYQDLSERRPGPTGSPRHHPRQPVNRHRQEVTDGPPRSKAVYHEPSGSYRYHPYGPHAYPADPRYAYDHLVDHGPPRQRGPPPAMDPNGYQAPPRGRPLKNSAPVVAWSGPGPYPGAADAPHLSRNEAQFAKYELTGAAHERARPSPLISSSSAANGYGSFDGPPRPSPAMANRLGTMGSQPTSSSSSFGPSRMHAPPRHPFRGGGGSVQGNPTRSPVMIDLSSDDRSPVLDGRRIPVPSGGSTSVTGLLRTPRPLTASMRETPSSNSNSSNLIKGRPNGVALTATGPARLRSPAKVEIDLTDDGVDDHSGGGGFSRRVPTDGGSLRHAAMEGLATASTGPTASSTASTAGVTAAETPAQRVVQNHGDSEVPVRGAEGVHVLKKDDIVPSSSSSSTSMPAEGAMKAESA</sequence>
<keyword evidence="4" id="KW-0804">Transcription</keyword>
<dbReference type="SMART" id="SM01401">
    <property type="entry name" value="Sds3"/>
    <property type="match status" value="1"/>
</dbReference>
<evidence type="ECO:0000256" key="5">
    <source>
        <dbReference type="ARBA" id="ARBA00023242"/>
    </source>
</evidence>
<comment type="subcellular location">
    <subcellularLocation>
        <location evidence="1">Nucleus</location>
    </subcellularLocation>
</comment>
<feature type="region of interest" description="Disordered" evidence="6">
    <location>
        <begin position="981"/>
        <end position="1004"/>
    </location>
</feature>
<feature type="compositionally biased region" description="Polar residues" evidence="6">
    <location>
        <begin position="32"/>
        <end position="59"/>
    </location>
</feature>
<dbReference type="OrthoDB" id="2442703at2759"/>
<keyword evidence="3" id="KW-0805">Transcription regulation</keyword>
<proteinExistence type="predicted"/>
<name>A0A9P6JCB6_MORAP</name>
<dbReference type="GO" id="GO:0010468">
    <property type="term" value="P:regulation of gene expression"/>
    <property type="evidence" value="ECO:0007669"/>
    <property type="project" value="UniProtKB-ARBA"/>
</dbReference>
<keyword evidence="5" id="KW-0539">Nucleus</keyword>
<feature type="compositionally biased region" description="Basic residues" evidence="6">
    <location>
        <begin position="695"/>
        <end position="705"/>
    </location>
</feature>
<feature type="region of interest" description="Disordered" evidence="6">
    <location>
        <begin position="1"/>
        <end position="242"/>
    </location>
</feature>
<accession>A0A9P6JCB6</accession>
<feature type="compositionally biased region" description="Low complexity" evidence="6">
    <location>
        <begin position="186"/>
        <end position="200"/>
    </location>
</feature>
<evidence type="ECO:0000256" key="4">
    <source>
        <dbReference type="ARBA" id="ARBA00023163"/>
    </source>
</evidence>
<feature type="non-terminal residue" evidence="7">
    <location>
        <position position="1088"/>
    </location>
</feature>
<feature type="compositionally biased region" description="Low complexity" evidence="6">
    <location>
        <begin position="96"/>
        <end position="108"/>
    </location>
</feature>
<feature type="compositionally biased region" description="Low complexity" evidence="6">
    <location>
        <begin position="22"/>
        <end position="31"/>
    </location>
</feature>
<feature type="region of interest" description="Disordered" evidence="6">
    <location>
        <begin position="1041"/>
        <end position="1088"/>
    </location>
</feature>
<feature type="compositionally biased region" description="Basic and acidic residues" evidence="6">
    <location>
        <begin position="903"/>
        <end position="914"/>
    </location>
</feature>
<evidence type="ECO:0000256" key="3">
    <source>
        <dbReference type="ARBA" id="ARBA00023015"/>
    </source>
</evidence>
<feature type="compositionally biased region" description="Polar residues" evidence="6">
    <location>
        <begin position="507"/>
        <end position="516"/>
    </location>
</feature>
<evidence type="ECO:0000313" key="7">
    <source>
        <dbReference type="EMBL" id="KAF9965718.1"/>
    </source>
</evidence>
<protein>
    <submittedName>
        <fullName evidence="7">Uncharacterized protein</fullName>
    </submittedName>
</protein>
<gene>
    <name evidence="7" type="ORF">BGZ70_004268</name>
</gene>
<evidence type="ECO:0000256" key="6">
    <source>
        <dbReference type="SAM" id="MobiDB-lite"/>
    </source>
</evidence>
<feature type="compositionally biased region" description="Low complexity" evidence="6">
    <location>
        <begin position="858"/>
        <end position="871"/>
    </location>
</feature>
<feature type="compositionally biased region" description="Polar residues" evidence="6">
    <location>
        <begin position="939"/>
        <end position="952"/>
    </location>
</feature>
<organism evidence="7 8">
    <name type="scientific">Mortierella alpina</name>
    <name type="common">Oleaginous fungus</name>
    <name type="synonym">Mortierella renispora</name>
    <dbReference type="NCBI Taxonomy" id="64518"/>
    <lineage>
        <taxon>Eukaryota</taxon>
        <taxon>Fungi</taxon>
        <taxon>Fungi incertae sedis</taxon>
        <taxon>Mucoromycota</taxon>
        <taxon>Mortierellomycotina</taxon>
        <taxon>Mortierellomycetes</taxon>
        <taxon>Mortierellales</taxon>
        <taxon>Mortierellaceae</taxon>
        <taxon>Mortierella</taxon>
    </lineage>
</organism>
<feature type="region of interest" description="Disordered" evidence="6">
    <location>
        <begin position="1015"/>
        <end position="1034"/>
    </location>
</feature>
<dbReference type="AlphaFoldDB" id="A0A9P6JCB6"/>
<dbReference type="Proteomes" id="UP000738359">
    <property type="component" value="Unassembled WGS sequence"/>
</dbReference>
<feature type="compositionally biased region" description="Polar residues" evidence="6">
    <location>
        <begin position="141"/>
        <end position="163"/>
    </location>
</feature>
<evidence type="ECO:0000256" key="1">
    <source>
        <dbReference type="ARBA" id="ARBA00004123"/>
    </source>
</evidence>
<feature type="compositionally biased region" description="Basic and acidic residues" evidence="6">
    <location>
        <begin position="652"/>
        <end position="670"/>
    </location>
</feature>
<keyword evidence="8" id="KW-1185">Reference proteome</keyword>
<dbReference type="InterPro" id="IPR013907">
    <property type="entry name" value="Sds3"/>
</dbReference>
<evidence type="ECO:0000313" key="8">
    <source>
        <dbReference type="Proteomes" id="UP000738359"/>
    </source>
</evidence>
<reference evidence="7" key="1">
    <citation type="journal article" date="2020" name="Fungal Divers.">
        <title>Resolving the Mortierellaceae phylogeny through synthesis of multi-gene phylogenetics and phylogenomics.</title>
        <authorList>
            <person name="Vandepol N."/>
            <person name="Liber J."/>
            <person name="Desiro A."/>
            <person name="Na H."/>
            <person name="Kennedy M."/>
            <person name="Barry K."/>
            <person name="Grigoriev I.V."/>
            <person name="Miller A.N."/>
            <person name="O'Donnell K."/>
            <person name="Stajich J.E."/>
            <person name="Bonito G."/>
        </authorList>
    </citation>
    <scope>NUCLEOTIDE SEQUENCE</scope>
    <source>
        <strain evidence="7">CK1249</strain>
    </source>
</reference>
<feature type="compositionally biased region" description="Polar residues" evidence="6">
    <location>
        <begin position="1"/>
        <end position="21"/>
    </location>
</feature>
<evidence type="ECO:0000256" key="2">
    <source>
        <dbReference type="ARBA" id="ARBA00022491"/>
    </source>
</evidence>
<feature type="region of interest" description="Disordered" evidence="6">
    <location>
        <begin position="814"/>
        <end position="968"/>
    </location>
</feature>
<dbReference type="GO" id="GO:0005654">
    <property type="term" value="C:nucleoplasm"/>
    <property type="evidence" value="ECO:0007669"/>
    <property type="project" value="UniProtKB-ARBA"/>
</dbReference>
<keyword evidence="2" id="KW-0678">Repressor</keyword>